<proteinExistence type="predicted"/>
<name>A0A078MPZ5_9MICC</name>
<dbReference type="AlphaFoldDB" id="A0A078MPZ5"/>
<dbReference type="EMBL" id="LN483070">
    <property type="protein sequence ID" value="CEA06916.1"/>
    <property type="molecule type" value="Genomic_DNA"/>
</dbReference>
<evidence type="ECO:0000259" key="1">
    <source>
        <dbReference type="Pfam" id="PF12697"/>
    </source>
</evidence>
<accession>A0A078MPZ5</accession>
<reference evidence="2" key="1">
    <citation type="submission" date="2014-07" db="EMBL/GenBank/DDBJ databases">
        <authorList>
            <person name="Urmite Genomes Urmite Genomes"/>
        </authorList>
    </citation>
    <scope>NUCLEOTIDE SEQUENCE</scope>
    <source>
        <strain evidence="2">11W110_air</strain>
    </source>
</reference>
<dbReference type="Gene3D" id="3.40.50.1820">
    <property type="entry name" value="alpha/beta hydrolase"/>
    <property type="match status" value="1"/>
</dbReference>
<dbReference type="PANTHER" id="PTHR43689">
    <property type="entry name" value="HYDROLASE"/>
    <property type="match status" value="1"/>
</dbReference>
<dbReference type="GO" id="GO:0016787">
    <property type="term" value="F:hydrolase activity"/>
    <property type="evidence" value="ECO:0007669"/>
    <property type="project" value="UniProtKB-KW"/>
</dbReference>
<gene>
    <name evidence="2" type="ORF">BN1051_00220</name>
</gene>
<feature type="domain" description="AB hydrolase-1" evidence="1">
    <location>
        <begin position="3"/>
        <end position="237"/>
    </location>
</feature>
<dbReference type="SUPFAM" id="SSF53474">
    <property type="entry name" value="alpha/beta-Hydrolases"/>
    <property type="match status" value="1"/>
</dbReference>
<dbReference type="InterPro" id="IPR029058">
    <property type="entry name" value="AB_hydrolase_fold"/>
</dbReference>
<dbReference type="InterPro" id="IPR000073">
    <property type="entry name" value="AB_hydrolase_1"/>
</dbReference>
<dbReference type="PATRIC" id="fig|1461584.3.peg.217"/>
<organism evidence="2">
    <name type="scientific">Arthrobacter saudimassiliensis</name>
    <dbReference type="NCBI Taxonomy" id="1461584"/>
    <lineage>
        <taxon>Bacteria</taxon>
        <taxon>Bacillati</taxon>
        <taxon>Actinomycetota</taxon>
        <taxon>Actinomycetes</taxon>
        <taxon>Micrococcales</taxon>
        <taxon>Micrococcaceae</taxon>
        <taxon>Arthrobacter</taxon>
    </lineage>
</organism>
<sequence>MRVLLVHGAGGHSAALWPIASLLPDDQVELAAVDMPLYGRTVSPDPAAVRYQDWVALLCDFVLSDDDGRPLLLLGASIGGMLAYEVAARTGRPVAVVATSLIDPRDRHARAVITRFGRLGILGGLLARILPNRFAGRFIPMSWVAALSKMSRDPGLSRLCAADLRGGGTKVPLGFLTSFMTYRHVPPEQMQTPVTLAHPARDAWTPVEISTRWLSRIAAPADLVMLRECGHFPIESPGLGDLVSAVERVSRRAQHAKG</sequence>
<protein>
    <submittedName>
        <fullName evidence="2">Alpha/beta hydrolase family protein</fullName>
    </submittedName>
</protein>
<dbReference type="PANTHER" id="PTHR43689:SF8">
    <property type="entry name" value="ALPHA_BETA-HYDROLASES SUPERFAMILY PROTEIN"/>
    <property type="match status" value="1"/>
</dbReference>
<dbReference type="Pfam" id="PF12697">
    <property type="entry name" value="Abhydrolase_6"/>
    <property type="match status" value="1"/>
</dbReference>
<keyword evidence="2" id="KW-0378">Hydrolase</keyword>
<evidence type="ECO:0000313" key="2">
    <source>
        <dbReference type="EMBL" id="CEA06916.1"/>
    </source>
</evidence>